<feature type="compositionally biased region" description="Polar residues" evidence="1">
    <location>
        <begin position="126"/>
        <end position="139"/>
    </location>
</feature>
<keyword evidence="2" id="KW-0472">Membrane</keyword>
<organism evidence="3 4">
    <name type="scientific">Methylocucumis oryzae</name>
    <dbReference type="NCBI Taxonomy" id="1632867"/>
    <lineage>
        <taxon>Bacteria</taxon>
        <taxon>Pseudomonadati</taxon>
        <taxon>Pseudomonadota</taxon>
        <taxon>Gammaproteobacteria</taxon>
        <taxon>Methylococcales</taxon>
        <taxon>Methylococcaceae</taxon>
        <taxon>Methylocucumis</taxon>
    </lineage>
</organism>
<evidence type="ECO:0000256" key="1">
    <source>
        <dbReference type="SAM" id="MobiDB-lite"/>
    </source>
</evidence>
<evidence type="ECO:0000256" key="2">
    <source>
        <dbReference type="SAM" id="Phobius"/>
    </source>
</evidence>
<gene>
    <name evidence="3" type="ORF">VZ94_08190</name>
</gene>
<dbReference type="RefSeq" id="WP_045778853.1">
    <property type="nucleotide sequence ID" value="NZ_LAJX01000076.1"/>
</dbReference>
<keyword evidence="2" id="KW-0812">Transmembrane</keyword>
<dbReference type="EMBL" id="LAJX01000076">
    <property type="protein sequence ID" value="KJV06905.1"/>
    <property type="molecule type" value="Genomic_DNA"/>
</dbReference>
<reference evidence="3 4" key="2">
    <citation type="journal article" date="2016" name="Microb. Ecol.">
        <title>Genome Characteristics of a Novel Type I Methanotroph (Sn10-6) Isolated from a Flooded Indian Rice Field.</title>
        <authorList>
            <person name="Rahalkar M.C."/>
            <person name="Pandit P.S."/>
            <person name="Dhakephalkar P.K."/>
            <person name="Pore S."/>
            <person name="Arora P."/>
            <person name="Kapse N."/>
        </authorList>
    </citation>
    <scope>NUCLEOTIDE SEQUENCE [LARGE SCALE GENOMIC DNA]</scope>
    <source>
        <strain evidence="3 4">Sn10-6</strain>
    </source>
</reference>
<evidence type="ECO:0000313" key="3">
    <source>
        <dbReference type="EMBL" id="KJV06905.1"/>
    </source>
</evidence>
<feature type="region of interest" description="Disordered" evidence="1">
    <location>
        <begin position="80"/>
        <end position="164"/>
    </location>
</feature>
<proteinExistence type="predicted"/>
<accession>A0A0F3IJF7</accession>
<dbReference type="PROSITE" id="PS51257">
    <property type="entry name" value="PROKAR_LIPOPROTEIN"/>
    <property type="match status" value="1"/>
</dbReference>
<evidence type="ECO:0008006" key="5">
    <source>
        <dbReference type="Google" id="ProtNLM"/>
    </source>
</evidence>
<dbReference type="AlphaFoldDB" id="A0A0F3IJF7"/>
<feature type="transmembrane region" description="Helical" evidence="2">
    <location>
        <begin position="6"/>
        <end position="24"/>
    </location>
</feature>
<sequence>MTQFRFYYFFYALIAVLSGCTYYPQRAVYHSGYYSSGYAAPYVVQRSYYGAPGYYSRGYYGPSFNYYSYTAPRPNIYYYDHDEHHHDDHDDHHDDDHHGNGHNDKPRDFSQRFPGQQLHSGRPNKEPQSLRSDNAMQNRPNRRDYGINQGRTQTYRQDRFSNRR</sequence>
<protein>
    <recommendedName>
        <fullName evidence="5">Lipoprotein</fullName>
    </recommendedName>
</protein>
<keyword evidence="4" id="KW-1185">Reference proteome</keyword>
<comment type="caution">
    <text evidence="3">The sequence shown here is derived from an EMBL/GenBank/DDBJ whole genome shotgun (WGS) entry which is preliminary data.</text>
</comment>
<dbReference type="Proteomes" id="UP000033684">
    <property type="component" value="Unassembled WGS sequence"/>
</dbReference>
<reference evidence="4" key="1">
    <citation type="submission" date="2015-03" db="EMBL/GenBank/DDBJ databases">
        <title>Draft genome sequence of a novel methanotroph (Sn10-6) isolated from flooded ricefield rhizosphere in India.</title>
        <authorList>
            <person name="Pandit P.S."/>
            <person name="Pore S.D."/>
            <person name="Arora P."/>
            <person name="Kapse N.G."/>
            <person name="Dhakephalkar P.K."/>
            <person name="Rahalkar M.C."/>
        </authorList>
    </citation>
    <scope>NUCLEOTIDE SEQUENCE [LARGE SCALE GENOMIC DNA]</scope>
    <source>
        <strain evidence="4">Sn10-6</strain>
    </source>
</reference>
<keyword evidence="2" id="KW-1133">Transmembrane helix</keyword>
<feature type="compositionally biased region" description="Basic and acidic residues" evidence="1">
    <location>
        <begin position="80"/>
        <end position="110"/>
    </location>
</feature>
<evidence type="ECO:0000313" key="4">
    <source>
        <dbReference type="Proteomes" id="UP000033684"/>
    </source>
</evidence>
<name>A0A0F3IJF7_9GAMM</name>